<keyword evidence="1" id="KW-0812">Transmembrane</keyword>
<gene>
    <name evidence="2" type="ORF">ACFONA_17090</name>
</gene>
<dbReference type="EMBL" id="JBHRXP010000009">
    <property type="protein sequence ID" value="MFC3581888.1"/>
    <property type="molecule type" value="Genomic_DNA"/>
</dbReference>
<name>A0ABV7SZ31_9SPHN</name>
<evidence type="ECO:0000256" key="1">
    <source>
        <dbReference type="SAM" id="Phobius"/>
    </source>
</evidence>
<reference evidence="3" key="1">
    <citation type="journal article" date="2019" name="Int. J. Syst. Evol. Microbiol.">
        <title>The Global Catalogue of Microorganisms (GCM) 10K type strain sequencing project: providing services to taxonomists for standard genome sequencing and annotation.</title>
        <authorList>
            <consortium name="The Broad Institute Genomics Platform"/>
            <consortium name="The Broad Institute Genome Sequencing Center for Infectious Disease"/>
            <person name="Wu L."/>
            <person name="Ma J."/>
        </authorList>
    </citation>
    <scope>NUCLEOTIDE SEQUENCE [LARGE SCALE GENOMIC DNA]</scope>
    <source>
        <strain evidence="3">KCTC 42739</strain>
    </source>
</reference>
<evidence type="ECO:0000313" key="3">
    <source>
        <dbReference type="Proteomes" id="UP001595713"/>
    </source>
</evidence>
<accession>A0ABV7SZ31</accession>
<keyword evidence="1" id="KW-0472">Membrane</keyword>
<organism evidence="2 3">
    <name type="scientific">Sphingomonas hylomeconis</name>
    <dbReference type="NCBI Taxonomy" id="1395958"/>
    <lineage>
        <taxon>Bacteria</taxon>
        <taxon>Pseudomonadati</taxon>
        <taxon>Pseudomonadota</taxon>
        <taxon>Alphaproteobacteria</taxon>
        <taxon>Sphingomonadales</taxon>
        <taxon>Sphingomonadaceae</taxon>
        <taxon>Sphingomonas</taxon>
    </lineage>
</organism>
<sequence>MQRRHYARRQFGWALAAAFMLGALPFLTILIVDPYDTRPWGLAPVLADYNYPDNERAKLRRAFVAKRPDLILLGGSTVMAVTPQMLIQAFPNRTVPANLSYRRATPVDLLDTLNEFLPIGSVRQIIISLDYTGMRSDETLLEDATAADRLLHSGLLHMPDYELAAVLGSWNRVLTGRYDPPSWANSRISSVDGRVPMSRNPSEIRKLDAAVRAYSAAAATIGPPVRCGDYPLVHRYYRTMLRRAVAKGVQVDVVFPPNPAATYYVMMERRANSSTRFAPGAVLPQIMAFRRCVLEEAVQAGPLVSVHAPDMDPAFSYDLSLYRDPIHLFPPIGHDRLLWSVATGRSKVTLGGFALYEATILERVRRVKMAGRGANSQGEKP</sequence>
<protein>
    <recommendedName>
        <fullName evidence="4">SGNH/GDSL hydrolase family protein</fullName>
    </recommendedName>
</protein>
<proteinExistence type="predicted"/>
<keyword evidence="3" id="KW-1185">Reference proteome</keyword>
<dbReference type="RefSeq" id="WP_261294690.1">
    <property type="nucleotide sequence ID" value="NZ_JANQBK010000009.1"/>
</dbReference>
<evidence type="ECO:0000313" key="2">
    <source>
        <dbReference type="EMBL" id="MFC3581888.1"/>
    </source>
</evidence>
<dbReference type="Proteomes" id="UP001595713">
    <property type="component" value="Unassembled WGS sequence"/>
</dbReference>
<evidence type="ECO:0008006" key="4">
    <source>
        <dbReference type="Google" id="ProtNLM"/>
    </source>
</evidence>
<feature type="transmembrane region" description="Helical" evidence="1">
    <location>
        <begin position="12"/>
        <end position="32"/>
    </location>
</feature>
<comment type="caution">
    <text evidence="2">The sequence shown here is derived from an EMBL/GenBank/DDBJ whole genome shotgun (WGS) entry which is preliminary data.</text>
</comment>
<keyword evidence="1" id="KW-1133">Transmembrane helix</keyword>